<evidence type="ECO:0000256" key="3">
    <source>
        <dbReference type="ARBA" id="ARBA00022525"/>
    </source>
</evidence>
<dbReference type="SUPFAM" id="SSF53474">
    <property type="entry name" value="alpha/beta-Hydrolases"/>
    <property type="match status" value="1"/>
</dbReference>
<evidence type="ECO:0000256" key="10">
    <source>
        <dbReference type="SAM" id="MobiDB-lite"/>
    </source>
</evidence>
<evidence type="ECO:0000256" key="5">
    <source>
        <dbReference type="ARBA" id="ARBA00022729"/>
    </source>
</evidence>
<comment type="subcellular location">
    <subcellularLocation>
        <location evidence="1">Secreted</location>
    </subcellularLocation>
</comment>
<evidence type="ECO:0000256" key="9">
    <source>
        <dbReference type="ARBA" id="ARBA00034075"/>
    </source>
</evidence>
<proteinExistence type="predicted"/>
<dbReference type="GO" id="GO:0005576">
    <property type="term" value="C:extracellular region"/>
    <property type="evidence" value="ECO:0007669"/>
    <property type="project" value="UniProtKB-SubCell"/>
</dbReference>
<evidence type="ECO:0000313" key="12">
    <source>
        <dbReference type="EMBL" id="PUU79646.1"/>
    </source>
</evidence>
<evidence type="ECO:0000256" key="2">
    <source>
        <dbReference type="ARBA" id="ARBA00013091"/>
    </source>
</evidence>
<dbReference type="GO" id="GO:0045493">
    <property type="term" value="P:xylan catabolic process"/>
    <property type="evidence" value="ECO:0007669"/>
    <property type="project" value="UniProtKB-KW"/>
</dbReference>
<sequence length="378" mass="41250">MRLTTLATTFLILALGAIAVAGDETRGTVTSDHKLGPRSDPMPTGWSKRNITINVGGVERTVLADGPGSGTYSCEPVPYPIIISYHGRGATASHMRNLSHFHDRKYCSVVVYPKGLDGLGRDSNETSFGTLKSCWQGAPYCTPRVPGTGPPETIRDDVAFFDAIIERVRTEYGSWAAMDRIYVAGKSNGAEFANYLACYHGDQIAAIAPVSGPFYYATAGLLDADPTCSPRHPIPVINFHGDADRAVKYQGSGRWETCEGPLCDPPGRVGRIPNLPKWAAAWGGLNGCRLQELDVAVPEAVQPSSGQETFLSRYYGCNGDVEVLHYRTKNGLHDWPSLNENEDNTHDDKTFELTPPVLGTMDATEAIFQFFMRFTLRP</sequence>
<dbReference type="OrthoDB" id="424610at2759"/>
<dbReference type="EC" id="3.1.1.73" evidence="2"/>
<name>A0A2T6ZVZ5_TUBBO</name>
<organism evidence="12 13">
    <name type="scientific">Tuber borchii</name>
    <name type="common">White truffle</name>
    <dbReference type="NCBI Taxonomy" id="42251"/>
    <lineage>
        <taxon>Eukaryota</taxon>
        <taxon>Fungi</taxon>
        <taxon>Dikarya</taxon>
        <taxon>Ascomycota</taxon>
        <taxon>Pezizomycotina</taxon>
        <taxon>Pezizomycetes</taxon>
        <taxon>Pezizales</taxon>
        <taxon>Tuberaceae</taxon>
        <taxon>Tuber</taxon>
    </lineage>
</organism>
<keyword evidence="4" id="KW-0858">Xylan degradation</keyword>
<keyword evidence="13" id="KW-1185">Reference proteome</keyword>
<dbReference type="PANTHER" id="PTHR38050:SF2">
    <property type="entry name" value="FERULOYL ESTERASE C-RELATED"/>
    <property type="match status" value="1"/>
</dbReference>
<gene>
    <name evidence="12" type="ORF">B9Z19DRAFT_1124834</name>
</gene>
<evidence type="ECO:0000256" key="6">
    <source>
        <dbReference type="ARBA" id="ARBA00022801"/>
    </source>
</evidence>
<dbReference type="AlphaFoldDB" id="A0A2T6ZVZ5"/>
<dbReference type="GO" id="GO:0030600">
    <property type="term" value="F:feruloyl esterase activity"/>
    <property type="evidence" value="ECO:0007669"/>
    <property type="project" value="UniProtKB-EC"/>
</dbReference>
<dbReference type="Gene3D" id="3.40.50.1820">
    <property type="entry name" value="alpha/beta hydrolase"/>
    <property type="match status" value="1"/>
</dbReference>
<feature type="chain" id="PRO_5032570020" description="feruloyl esterase" evidence="11">
    <location>
        <begin position="23"/>
        <end position="378"/>
    </location>
</feature>
<evidence type="ECO:0000256" key="8">
    <source>
        <dbReference type="ARBA" id="ARBA00023326"/>
    </source>
</evidence>
<feature type="compositionally biased region" description="Basic and acidic residues" evidence="10">
    <location>
        <begin position="27"/>
        <end position="37"/>
    </location>
</feature>
<dbReference type="PANTHER" id="PTHR38050">
    <property type="match status" value="1"/>
</dbReference>
<dbReference type="InterPro" id="IPR029058">
    <property type="entry name" value="AB_hydrolase_fold"/>
</dbReference>
<feature type="signal peptide" evidence="11">
    <location>
        <begin position="1"/>
        <end position="22"/>
    </location>
</feature>
<evidence type="ECO:0000256" key="11">
    <source>
        <dbReference type="SAM" id="SignalP"/>
    </source>
</evidence>
<evidence type="ECO:0000256" key="4">
    <source>
        <dbReference type="ARBA" id="ARBA00022651"/>
    </source>
</evidence>
<keyword evidence="6 12" id="KW-0378">Hydrolase</keyword>
<reference evidence="12 13" key="1">
    <citation type="submission" date="2017-04" db="EMBL/GenBank/DDBJ databases">
        <title>Draft genome sequence of Tuber borchii Vittad., a whitish edible truffle.</title>
        <authorList>
            <consortium name="DOE Joint Genome Institute"/>
            <person name="Murat C."/>
            <person name="Kuo A."/>
            <person name="Barry K.W."/>
            <person name="Clum A."/>
            <person name="Dockter R.B."/>
            <person name="Fauchery L."/>
            <person name="Iotti M."/>
            <person name="Kohler A."/>
            <person name="Labutti K."/>
            <person name="Lindquist E.A."/>
            <person name="Lipzen A."/>
            <person name="Ohm R.A."/>
            <person name="Wang M."/>
            <person name="Grigoriev I.V."/>
            <person name="Zambonelli A."/>
            <person name="Martin F.M."/>
        </authorList>
    </citation>
    <scope>NUCLEOTIDE SEQUENCE [LARGE SCALE GENOMIC DNA]</scope>
    <source>
        <strain evidence="12 13">Tbo3840</strain>
    </source>
</reference>
<feature type="region of interest" description="Disordered" evidence="10">
    <location>
        <begin position="27"/>
        <end position="47"/>
    </location>
</feature>
<dbReference type="EMBL" id="NESQ01000085">
    <property type="protein sequence ID" value="PUU79646.1"/>
    <property type="molecule type" value="Genomic_DNA"/>
</dbReference>
<dbReference type="InterPro" id="IPR043595">
    <property type="entry name" value="FaeB/C/D"/>
</dbReference>
<keyword evidence="7" id="KW-0119">Carbohydrate metabolism</keyword>
<dbReference type="Proteomes" id="UP000244722">
    <property type="component" value="Unassembled WGS sequence"/>
</dbReference>
<evidence type="ECO:0000256" key="7">
    <source>
        <dbReference type="ARBA" id="ARBA00023277"/>
    </source>
</evidence>
<comment type="caution">
    <text evidence="12">The sequence shown here is derived from an EMBL/GenBank/DDBJ whole genome shotgun (WGS) entry which is preliminary data.</text>
</comment>
<keyword evidence="3" id="KW-0964">Secreted</keyword>
<keyword evidence="8" id="KW-0624">Polysaccharide degradation</keyword>
<accession>A0A2T6ZVZ5</accession>
<protein>
    <recommendedName>
        <fullName evidence="2">feruloyl esterase</fullName>
        <ecNumber evidence="2">3.1.1.73</ecNumber>
    </recommendedName>
</protein>
<keyword evidence="5 11" id="KW-0732">Signal</keyword>
<dbReference type="STRING" id="42251.A0A2T6ZVZ5"/>
<comment type="catalytic activity">
    <reaction evidence="9">
        <text>feruloyl-polysaccharide + H2O = ferulate + polysaccharide.</text>
        <dbReference type="EC" id="3.1.1.73"/>
    </reaction>
</comment>
<evidence type="ECO:0000256" key="1">
    <source>
        <dbReference type="ARBA" id="ARBA00004613"/>
    </source>
</evidence>
<evidence type="ECO:0000313" key="13">
    <source>
        <dbReference type="Proteomes" id="UP000244722"/>
    </source>
</evidence>